<dbReference type="InterPro" id="IPR004911">
    <property type="entry name" value="Interferon-induced_GILT"/>
</dbReference>
<comment type="similarity">
    <text evidence="2">Belongs to the GILT family.</text>
</comment>
<evidence type="ECO:0000256" key="3">
    <source>
        <dbReference type="ARBA" id="ARBA00022525"/>
    </source>
</evidence>
<dbReference type="GeneID" id="25742755"/>
<dbReference type="GO" id="GO:0005576">
    <property type="term" value="C:extracellular region"/>
    <property type="evidence" value="ECO:0007669"/>
    <property type="project" value="UniProtKB-SubCell"/>
</dbReference>
<evidence type="ECO:0000256" key="5">
    <source>
        <dbReference type="ARBA" id="ARBA00023180"/>
    </source>
</evidence>
<evidence type="ECO:0000313" key="7">
    <source>
        <dbReference type="Proteomes" id="UP000054498"/>
    </source>
</evidence>
<reference evidence="6 7" key="1">
    <citation type="journal article" date="2013" name="BMC Genomics">
        <title>Reconstruction of the lipid metabolism for the microalga Monoraphidium neglectum from its genome sequence reveals characteristics suitable for biofuel production.</title>
        <authorList>
            <person name="Bogen C."/>
            <person name="Al-Dilaimi A."/>
            <person name="Albersmeier A."/>
            <person name="Wichmann J."/>
            <person name="Grundmann M."/>
            <person name="Rupp O."/>
            <person name="Lauersen K.J."/>
            <person name="Blifernez-Klassen O."/>
            <person name="Kalinowski J."/>
            <person name="Goesmann A."/>
            <person name="Mussgnug J.H."/>
            <person name="Kruse O."/>
        </authorList>
    </citation>
    <scope>NUCLEOTIDE SEQUENCE [LARGE SCALE GENOMIC DNA]</scope>
    <source>
        <strain evidence="6 7">SAG 48.87</strain>
    </source>
</reference>
<evidence type="ECO:0000256" key="4">
    <source>
        <dbReference type="ARBA" id="ARBA00022729"/>
    </source>
</evidence>
<protein>
    <recommendedName>
        <fullName evidence="8">Gamma-interferon-inducible lysosomal thiol reductase</fullName>
    </recommendedName>
</protein>
<dbReference type="KEGG" id="mng:MNEG_9880"/>
<sequence>MGDADGLCPYCIEFTRTKLADLFKTGLAAITELDFIPSGNARLRDDGSIACQHGPNECALNKAIACALAFAPSQDDWFPFVECIEAKAKDDAGLDVAKAADACAVHAGLLPSRVLGCYKGPLGDTLQRRALERTESLVPPHKWVPWVVVNGIPLFDDFDNVATFICAAYNGYPK</sequence>
<proteinExistence type="inferred from homology"/>
<evidence type="ECO:0000256" key="1">
    <source>
        <dbReference type="ARBA" id="ARBA00004613"/>
    </source>
</evidence>
<organism evidence="6 7">
    <name type="scientific">Monoraphidium neglectum</name>
    <dbReference type="NCBI Taxonomy" id="145388"/>
    <lineage>
        <taxon>Eukaryota</taxon>
        <taxon>Viridiplantae</taxon>
        <taxon>Chlorophyta</taxon>
        <taxon>core chlorophytes</taxon>
        <taxon>Chlorophyceae</taxon>
        <taxon>CS clade</taxon>
        <taxon>Sphaeropleales</taxon>
        <taxon>Selenastraceae</taxon>
        <taxon>Monoraphidium</taxon>
    </lineage>
</organism>
<dbReference type="Proteomes" id="UP000054498">
    <property type="component" value="Unassembled WGS sequence"/>
</dbReference>
<name>A0A0D2MUJ1_9CHLO</name>
<dbReference type="AlphaFoldDB" id="A0A0D2MUJ1"/>
<dbReference type="PANTHER" id="PTHR13234">
    <property type="entry name" value="GAMMA-INTERFERON INDUCIBLE LYSOSOMAL THIOL REDUCTASE GILT"/>
    <property type="match status" value="1"/>
</dbReference>
<accession>A0A0D2MUJ1</accession>
<dbReference type="RefSeq" id="XP_013897100.1">
    <property type="nucleotide sequence ID" value="XM_014041646.1"/>
</dbReference>
<comment type="subcellular location">
    <subcellularLocation>
        <location evidence="1">Secreted</location>
    </subcellularLocation>
</comment>
<dbReference type="Pfam" id="PF03227">
    <property type="entry name" value="GILT"/>
    <property type="match status" value="1"/>
</dbReference>
<keyword evidence="3" id="KW-0964">Secreted</keyword>
<evidence type="ECO:0000256" key="2">
    <source>
        <dbReference type="ARBA" id="ARBA00005679"/>
    </source>
</evidence>
<dbReference type="STRING" id="145388.A0A0D2MUJ1"/>
<evidence type="ECO:0008006" key="8">
    <source>
        <dbReference type="Google" id="ProtNLM"/>
    </source>
</evidence>
<dbReference type="PANTHER" id="PTHR13234:SF8">
    <property type="entry name" value="GAMMA-INTERFERON-INDUCIBLE LYSOSOMAL THIOL REDUCTASE"/>
    <property type="match status" value="1"/>
</dbReference>
<keyword evidence="5" id="KW-0325">Glycoprotein</keyword>
<evidence type="ECO:0000313" key="6">
    <source>
        <dbReference type="EMBL" id="KIY98080.1"/>
    </source>
</evidence>
<dbReference type="OrthoDB" id="958254at2759"/>
<keyword evidence="7" id="KW-1185">Reference proteome</keyword>
<gene>
    <name evidence="6" type="ORF">MNEG_9880</name>
</gene>
<keyword evidence="4" id="KW-0732">Signal</keyword>
<dbReference type="GO" id="GO:0016671">
    <property type="term" value="F:oxidoreductase activity, acting on a sulfur group of donors, disulfide as acceptor"/>
    <property type="evidence" value="ECO:0007669"/>
    <property type="project" value="InterPro"/>
</dbReference>
<dbReference type="EMBL" id="KK102319">
    <property type="protein sequence ID" value="KIY98080.1"/>
    <property type="molecule type" value="Genomic_DNA"/>
</dbReference>